<dbReference type="Pfam" id="PF00849">
    <property type="entry name" value="PseudoU_synth_2"/>
    <property type="match status" value="1"/>
</dbReference>
<dbReference type="PROSITE" id="PS01129">
    <property type="entry name" value="PSI_RLU"/>
    <property type="match status" value="1"/>
</dbReference>
<keyword evidence="5 7" id="KW-0173">Coenzyme A biosynthesis</keyword>
<feature type="binding site" evidence="7">
    <location>
        <begin position="317"/>
        <end position="322"/>
    </location>
    <ligand>
        <name>ATP</name>
        <dbReference type="ChEBI" id="CHEBI:30616"/>
    </ligand>
</feature>
<dbReference type="Proteomes" id="UP000198635">
    <property type="component" value="Unassembled WGS sequence"/>
</dbReference>
<keyword evidence="13" id="KW-1185">Reference proteome</keyword>
<dbReference type="CDD" id="cd00165">
    <property type="entry name" value="S4"/>
    <property type="match status" value="1"/>
</dbReference>
<keyword evidence="4 7" id="KW-0067">ATP-binding</keyword>
<evidence type="ECO:0000256" key="10">
    <source>
        <dbReference type="PROSITE-ProRule" id="PRU00182"/>
    </source>
</evidence>
<evidence type="ECO:0000256" key="8">
    <source>
        <dbReference type="NCBIfam" id="TIGR00152"/>
    </source>
</evidence>
<evidence type="ECO:0000256" key="7">
    <source>
        <dbReference type="HAMAP-Rule" id="MF_00376"/>
    </source>
</evidence>
<gene>
    <name evidence="7" type="primary">coaE</name>
    <name evidence="12" type="ORF">SAMN04488082_104222</name>
</gene>
<dbReference type="STRING" id="52560.SAMN04488082_104222"/>
<keyword evidence="6" id="KW-0413">Isomerase</keyword>
<reference evidence="13" key="1">
    <citation type="submission" date="2016-10" db="EMBL/GenBank/DDBJ databases">
        <authorList>
            <person name="Varghese N."/>
            <person name="Submissions S."/>
        </authorList>
    </citation>
    <scope>NUCLEOTIDE SEQUENCE [LARGE SCALE GENOMIC DNA]</scope>
    <source>
        <strain evidence="13">DSM 5918</strain>
    </source>
</reference>
<dbReference type="PANTHER" id="PTHR21600:SF44">
    <property type="entry name" value="RIBOSOMAL LARGE SUBUNIT PSEUDOURIDINE SYNTHASE D"/>
    <property type="match status" value="1"/>
</dbReference>
<keyword evidence="7" id="KW-0808">Transferase</keyword>
<keyword evidence="7" id="KW-0963">Cytoplasm</keyword>
<dbReference type="Pfam" id="PF01121">
    <property type="entry name" value="CoaE"/>
    <property type="match status" value="1"/>
</dbReference>
<evidence type="ECO:0000259" key="11">
    <source>
        <dbReference type="Pfam" id="PF00849"/>
    </source>
</evidence>
<dbReference type="OrthoDB" id="128480at2"/>
<dbReference type="SUPFAM" id="SSF55174">
    <property type="entry name" value="Alpha-L RNA-binding motif"/>
    <property type="match status" value="1"/>
</dbReference>
<dbReference type="SUPFAM" id="SSF52540">
    <property type="entry name" value="P-loop containing nucleoside triphosphate hydrolases"/>
    <property type="match status" value="1"/>
</dbReference>
<dbReference type="PANTHER" id="PTHR21600">
    <property type="entry name" value="MITOCHONDRIAL RNA PSEUDOURIDINE SYNTHASE"/>
    <property type="match status" value="1"/>
</dbReference>
<comment type="similarity">
    <text evidence="1 7">Belongs to the CoaE family.</text>
</comment>
<comment type="similarity">
    <text evidence="2">Belongs to the pseudouridine synthase RluA family.</text>
</comment>
<dbReference type="NCBIfam" id="TIGR00152">
    <property type="entry name" value="dephospho-CoA kinase"/>
    <property type="match status" value="1"/>
</dbReference>
<evidence type="ECO:0000313" key="12">
    <source>
        <dbReference type="EMBL" id="SFJ60120.1"/>
    </source>
</evidence>
<dbReference type="PROSITE" id="PS50889">
    <property type="entry name" value="S4"/>
    <property type="match status" value="1"/>
</dbReference>
<organism evidence="12 13">
    <name type="scientific">Desulfomicrobium apsheronum</name>
    <dbReference type="NCBI Taxonomy" id="52560"/>
    <lineage>
        <taxon>Bacteria</taxon>
        <taxon>Pseudomonadati</taxon>
        <taxon>Thermodesulfobacteriota</taxon>
        <taxon>Desulfovibrionia</taxon>
        <taxon>Desulfovibrionales</taxon>
        <taxon>Desulfomicrobiaceae</taxon>
        <taxon>Desulfomicrobium</taxon>
    </lineage>
</organism>
<comment type="pathway">
    <text evidence="7">Cofactor biosynthesis; coenzyme A biosynthesis; CoA from (R)-pantothenate: step 5/5.</text>
</comment>
<dbReference type="InterPro" id="IPR020103">
    <property type="entry name" value="PsdUridine_synth_cat_dom_sf"/>
</dbReference>
<dbReference type="InterPro" id="IPR006145">
    <property type="entry name" value="PsdUridine_synth_RsuA/RluA"/>
</dbReference>
<keyword evidence="10" id="KW-0694">RNA-binding</keyword>
<protein>
    <recommendedName>
        <fullName evidence="7 8">Dephospho-CoA kinase</fullName>
        <ecNumber evidence="7 8">2.7.1.24</ecNumber>
    </recommendedName>
    <alternativeName>
        <fullName evidence="7">Dephosphocoenzyme A kinase</fullName>
    </alternativeName>
</protein>
<evidence type="ECO:0000313" key="13">
    <source>
        <dbReference type="Proteomes" id="UP000198635"/>
    </source>
</evidence>
<feature type="active site" evidence="9">
    <location>
        <position position="139"/>
    </location>
</feature>
<dbReference type="InterPro" id="IPR006225">
    <property type="entry name" value="PsdUridine_synth_RluC/D"/>
</dbReference>
<dbReference type="InterPro" id="IPR036986">
    <property type="entry name" value="S4_RNA-bd_sf"/>
</dbReference>
<evidence type="ECO:0000256" key="9">
    <source>
        <dbReference type="PIRSR" id="PIRSR606225-1"/>
    </source>
</evidence>
<dbReference type="EC" id="2.7.1.24" evidence="7 8"/>
<evidence type="ECO:0000256" key="4">
    <source>
        <dbReference type="ARBA" id="ARBA00022840"/>
    </source>
</evidence>
<dbReference type="InterPro" id="IPR006224">
    <property type="entry name" value="PsdUridine_synth_RluA-like_CS"/>
</dbReference>
<comment type="catalytic activity">
    <reaction evidence="7">
        <text>3'-dephospho-CoA + ATP = ADP + CoA + H(+)</text>
        <dbReference type="Rhea" id="RHEA:18245"/>
        <dbReference type="ChEBI" id="CHEBI:15378"/>
        <dbReference type="ChEBI" id="CHEBI:30616"/>
        <dbReference type="ChEBI" id="CHEBI:57287"/>
        <dbReference type="ChEBI" id="CHEBI:57328"/>
        <dbReference type="ChEBI" id="CHEBI:456216"/>
        <dbReference type="EC" id="2.7.1.24"/>
    </reaction>
</comment>
<keyword evidence="7" id="KW-0418">Kinase</keyword>
<dbReference type="GO" id="GO:0004140">
    <property type="term" value="F:dephospho-CoA kinase activity"/>
    <property type="evidence" value="ECO:0007669"/>
    <property type="project" value="UniProtKB-UniRule"/>
</dbReference>
<dbReference type="InterPro" id="IPR050188">
    <property type="entry name" value="RluA_PseudoU_synthase"/>
</dbReference>
<dbReference type="GO" id="GO:0009982">
    <property type="term" value="F:pseudouridine synthase activity"/>
    <property type="evidence" value="ECO:0007669"/>
    <property type="project" value="InterPro"/>
</dbReference>
<evidence type="ECO:0000256" key="2">
    <source>
        <dbReference type="ARBA" id="ARBA00010876"/>
    </source>
</evidence>
<dbReference type="NCBIfam" id="TIGR00005">
    <property type="entry name" value="rluA_subfam"/>
    <property type="match status" value="1"/>
</dbReference>
<dbReference type="InterPro" id="IPR001977">
    <property type="entry name" value="Depp_CoAkinase"/>
</dbReference>
<dbReference type="UniPathway" id="UPA00241">
    <property type="reaction ID" value="UER00356"/>
</dbReference>
<dbReference type="PROSITE" id="PS51219">
    <property type="entry name" value="DPCK"/>
    <property type="match status" value="1"/>
</dbReference>
<dbReference type="CDD" id="cd02869">
    <property type="entry name" value="PseudoU_synth_RluA_like"/>
    <property type="match status" value="1"/>
</dbReference>
<dbReference type="EMBL" id="FORX01000004">
    <property type="protein sequence ID" value="SFJ60120.1"/>
    <property type="molecule type" value="Genomic_DNA"/>
</dbReference>
<comment type="subcellular location">
    <subcellularLocation>
        <location evidence="7">Cytoplasm</location>
    </subcellularLocation>
</comment>
<dbReference type="HAMAP" id="MF_00376">
    <property type="entry name" value="Dephospho_CoA_kinase"/>
    <property type="match status" value="1"/>
</dbReference>
<dbReference type="AlphaFoldDB" id="A0A1I3SP00"/>
<dbReference type="GO" id="GO:0015937">
    <property type="term" value="P:coenzyme A biosynthetic process"/>
    <property type="evidence" value="ECO:0007669"/>
    <property type="project" value="UniProtKB-UniRule"/>
</dbReference>
<keyword evidence="3 7" id="KW-0547">Nucleotide-binding</keyword>
<dbReference type="GO" id="GO:0140098">
    <property type="term" value="F:catalytic activity, acting on RNA"/>
    <property type="evidence" value="ECO:0007669"/>
    <property type="project" value="UniProtKB-ARBA"/>
</dbReference>
<dbReference type="GO" id="GO:0005524">
    <property type="term" value="F:ATP binding"/>
    <property type="evidence" value="ECO:0007669"/>
    <property type="project" value="UniProtKB-UniRule"/>
</dbReference>
<feature type="domain" description="Pseudouridine synthase RsuA/RluA-like" evidence="11">
    <location>
        <begin position="90"/>
        <end position="245"/>
    </location>
</feature>
<sequence length="526" mass="57887">MQEYVEKVGVADVGQRLDVFWQACLEEEGVGRSRVQAWIKDGRARINGQVCTKASTRLMPGQTLTLAPEYIDSSIVPDDGPLEVLFADDDLVVINKTPAMTVHPAPSVAEPTLVHRVAHHFPALLSQSGERPGVVHRLDKDTSGLIVMALSESARLNLTQAFASREVYKEYLALVAGVPDSSGTVNLALGRHPSIKTRMAVVERGGRAAETRYELLWSASDRSASLVRVRIMTGRTHQIRVHMAALGHPLLGDAVYADKTTAARAPRQMLHAWQLRFEHPRSAEPMEFCAPPPDDFLQVLRELCRERACIGLTGAVGSGKSTVRAVAEDMGVPVFCSDRVVAEAYARGGEGCAILEHHFGSRFTQPGGGVDKDLLRDALAESDSLRREVERLVHPLVRHALHAFRTAHDEDVTLAEIPLLCEAGLAGEIDLLAVVYCPDSLRHDRLQGRGWSPERIAMVDAWQWPQDRKLGMAQFVVDNSGSLEELESRARALIRVVHGMLLGHAERCMEELQDIFENPDTMEEGS</sequence>
<dbReference type="GO" id="GO:0003723">
    <property type="term" value="F:RNA binding"/>
    <property type="evidence" value="ECO:0007669"/>
    <property type="project" value="UniProtKB-KW"/>
</dbReference>
<dbReference type="InterPro" id="IPR027417">
    <property type="entry name" value="P-loop_NTPase"/>
</dbReference>
<dbReference type="Gene3D" id="3.10.290.10">
    <property type="entry name" value="RNA-binding S4 domain"/>
    <property type="match status" value="1"/>
</dbReference>
<dbReference type="Gene3D" id="3.30.2350.10">
    <property type="entry name" value="Pseudouridine synthase"/>
    <property type="match status" value="1"/>
</dbReference>
<dbReference type="GO" id="GO:0000455">
    <property type="term" value="P:enzyme-directed rRNA pseudouridine synthesis"/>
    <property type="evidence" value="ECO:0007669"/>
    <property type="project" value="TreeGrafter"/>
</dbReference>
<dbReference type="Gene3D" id="3.40.50.300">
    <property type="entry name" value="P-loop containing nucleotide triphosphate hydrolases"/>
    <property type="match status" value="1"/>
</dbReference>
<proteinExistence type="inferred from homology"/>
<comment type="function">
    <text evidence="7">Catalyzes the phosphorylation of the 3'-hydroxyl group of dephosphocoenzyme A to form coenzyme A.</text>
</comment>
<evidence type="ECO:0000256" key="3">
    <source>
        <dbReference type="ARBA" id="ARBA00022741"/>
    </source>
</evidence>
<dbReference type="SUPFAM" id="SSF55120">
    <property type="entry name" value="Pseudouridine synthase"/>
    <property type="match status" value="1"/>
</dbReference>
<dbReference type="RefSeq" id="WP_092373335.1">
    <property type="nucleotide sequence ID" value="NZ_FORX01000004.1"/>
</dbReference>
<dbReference type="GO" id="GO:0005737">
    <property type="term" value="C:cytoplasm"/>
    <property type="evidence" value="ECO:0007669"/>
    <property type="project" value="UniProtKB-SubCell"/>
</dbReference>
<evidence type="ECO:0000256" key="6">
    <source>
        <dbReference type="ARBA" id="ARBA00023235"/>
    </source>
</evidence>
<evidence type="ECO:0000256" key="5">
    <source>
        <dbReference type="ARBA" id="ARBA00022993"/>
    </source>
</evidence>
<evidence type="ECO:0000256" key="1">
    <source>
        <dbReference type="ARBA" id="ARBA00009018"/>
    </source>
</evidence>
<name>A0A1I3SP00_9BACT</name>
<accession>A0A1I3SP00</accession>
<dbReference type="CDD" id="cd02022">
    <property type="entry name" value="DPCK"/>
    <property type="match status" value="1"/>
</dbReference>